<gene>
    <name evidence="5" type="ORF">g.10502</name>
</gene>
<feature type="domain" description="Ribophorin II N-terminal" evidence="3">
    <location>
        <begin position="25"/>
        <end position="270"/>
    </location>
</feature>
<accession>A0A1B6EVD5</accession>
<dbReference type="Pfam" id="PF05817">
    <property type="entry name" value="Ribophorin_II"/>
    <property type="match status" value="1"/>
</dbReference>
<dbReference type="UniPathway" id="UPA00378"/>
<dbReference type="PANTHER" id="PTHR12640">
    <property type="entry name" value="RIBOPHORIN II"/>
    <property type="match status" value="1"/>
</dbReference>
<keyword evidence="2" id="KW-0256">Endoplasmic reticulum</keyword>
<comment type="function">
    <text evidence="2">Subunit of the oligosaccharyl transferase (OST) complex that catalyzes the initial transfer of a defined glycan (Glc(3)Man(9)GlcNAc(2) in eukaryotes) from the lipid carrier dolichol-pyrophosphate to an asparagine residue within an Asn-X-Ser/Thr consensus motif in nascent polypeptide chains, the first step in protein N-glycosylation. N-glycosylation occurs cotranslationally and the complex associates with the Sec61 complex at the channel-forming translocon complex that mediates protein translocation across the endoplasmic reticulum (ER). All subunits are required for a maximal enzyme activity.</text>
</comment>
<comment type="subunit">
    <text evidence="1">Component of the oligosaccharyltransferase (OST) complex. OST exists in two different complex forms which contain common core subunits RPN1, RPN2, OST48, OST4, DAD1 and TMEM258, either STT3A or STT3B as catalytic subunits, and form-specific accessory subunits. STT3A complex assembly occurs through the formation of 3 subcomplexes. Subcomplex 1 contains RPN1 and TMEM258, subcomplex 2 contains the STT3A-specific subunits STT3A, DC2/OSTC, and KCP2 as well as the core subunit OST4, and subcomplex 3 contains RPN2, DAD1, and OST48. The STT3A complex can form stable complexes with the Sec61 complex or with both the Sec61 and TRAP complexes. Interacts with DDI2. Interacts with TMEM35A/NACHO.</text>
</comment>
<dbReference type="GO" id="GO:0008250">
    <property type="term" value="C:oligosaccharyltransferase complex"/>
    <property type="evidence" value="ECO:0007669"/>
    <property type="project" value="UniProtKB-UniRule"/>
</dbReference>
<dbReference type="AlphaFoldDB" id="A0A1B6EVD5"/>
<protein>
    <recommendedName>
        <fullName evidence="2">Dolichyl-diphosphooligosaccharide--protein glycosyltransferase subunit 2</fullName>
    </recommendedName>
    <alternativeName>
        <fullName evidence="2">Ribophorin-2</fullName>
    </alternativeName>
</protein>
<name>A0A1B6EVD5_9HEMI</name>
<feature type="signal peptide" evidence="2">
    <location>
        <begin position="1"/>
        <end position="19"/>
    </location>
</feature>
<sequence>MLKTGVLLVALITLNSISCTITNYLTESDQKDLQKVLLKLYHEANDVPTAYYTISTLNVLKNKHDIDKISSAVCTKIESIKKIDNFENVMEDSFYLTTLSNQFKCKTTLQSQINEKAKQIIDSAEIKDLSEFYYAFEILQMNKITFSTQKIAQSLQNYLKSHDSLSDFGYGFQVASKLAGDSSKFFSHIEDVLAQADEVKTSEGSWLQFEGGLSVTSNIITGIAKLSASLKKPIPLNQHQSDLFANYLYSRKIVKTSKGIYSLISMSASLIESSVSPISVTNYDTRKISTDGPFYVKVCDFFGNPVKNLAPNAVLAESVIKVADKSEVLSKSPFKRSSTDSTKFELSLKLKVGQFKVSVKVNDSPSVSLMTTVMKSVQIDSIKFDVIKAEDDINKAKNVDLSKVAVVL</sequence>
<proteinExistence type="inferred from homology"/>
<dbReference type="EMBL" id="GECZ01027834">
    <property type="protein sequence ID" value="JAS41935.1"/>
    <property type="molecule type" value="Transcribed_RNA"/>
</dbReference>
<feature type="non-terminal residue" evidence="5">
    <location>
        <position position="408"/>
    </location>
</feature>
<feature type="chain" id="PRO_5019617837" description="Dolichyl-diphosphooligosaccharide--protein glycosyltransferase subunit 2" evidence="2">
    <location>
        <begin position="20"/>
        <end position="408"/>
    </location>
</feature>
<dbReference type="InterPro" id="IPR055375">
    <property type="entry name" value="Ribophorin_II_2nd"/>
</dbReference>
<comment type="similarity">
    <text evidence="2">Belongs to the SWP1 family.</text>
</comment>
<feature type="domain" description="Ribophorin II second" evidence="4">
    <location>
        <begin position="279"/>
        <end position="378"/>
    </location>
</feature>
<dbReference type="InterPro" id="IPR055373">
    <property type="entry name" value="Ribophorin_II_N"/>
</dbReference>
<comment type="pathway">
    <text evidence="2">Protein modification; protein glycosylation.</text>
</comment>
<keyword evidence="2" id="KW-0732">Signal</keyword>
<evidence type="ECO:0000256" key="1">
    <source>
        <dbReference type="ARBA" id="ARBA00046750"/>
    </source>
</evidence>
<evidence type="ECO:0000259" key="4">
    <source>
        <dbReference type="Pfam" id="PF23861"/>
    </source>
</evidence>
<evidence type="ECO:0000313" key="5">
    <source>
        <dbReference type="EMBL" id="JAS41935.1"/>
    </source>
</evidence>
<reference evidence="5" key="1">
    <citation type="submission" date="2015-11" db="EMBL/GenBank/DDBJ databases">
        <title>De novo transcriptome assembly of four potential Pierce s Disease insect vectors from Arizona vineyards.</title>
        <authorList>
            <person name="Tassone E.E."/>
        </authorList>
    </citation>
    <scope>NUCLEOTIDE SEQUENCE</scope>
</reference>
<comment type="subcellular location">
    <subcellularLocation>
        <location evidence="2">Endoplasmic reticulum membrane</location>
        <topology evidence="2">Multi-pass membrane protein</topology>
    </subcellularLocation>
</comment>
<evidence type="ECO:0000256" key="2">
    <source>
        <dbReference type="RuleBase" id="RU366029"/>
    </source>
</evidence>
<dbReference type="PANTHER" id="PTHR12640:SF0">
    <property type="entry name" value="DOLICHYL-DIPHOSPHOOLIGOSACCHARIDE--PROTEIN GLYCOSYLTRANSFERASE SUBUNIT 2"/>
    <property type="match status" value="1"/>
</dbReference>
<organism evidence="5">
    <name type="scientific">Cuerna arida</name>
    <dbReference type="NCBI Taxonomy" id="1464854"/>
    <lineage>
        <taxon>Eukaryota</taxon>
        <taxon>Metazoa</taxon>
        <taxon>Ecdysozoa</taxon>
        <taxon>Arthropoda</taxon>
        <taxon>Hexapoda</taxon>
        <taxon>Insecta</taxon>
        <taxon>Pterygota</taxon>
        <taxon>Neoptera</taxon>
        <taxon>Paraneoptera</taxon>
        <taxon>Hemiptera</taxon>
        <taxon>Auchenorrhyncha</taxon>
        <taxon>Membracoidea</taxon>
        <taxon>Cicadellidae</taxon>
        <taxon>Cicadellinae</taxon>
        <taxon>Proconiini</taxon>
        <taxon>Cuerna</taxon>
    </lineage>
</organism>
<dbReference type="GO" id="GO:0006487">
    <property type="term" value="P:protein N-linked glycosylation"/>
    <property type="evidence" value="ECO:0007669"/>
    <property type="project" value="UniProtKB-UniRule"/>
</dbReference>
<dbReference type="InterPro" id="IPR008814">
    <property type="entry name" value="Swp1"/>
</dbReference>
<dbReference type="Pfam" id="PF23861">
    <property type="entry name" value="Ribophorin_II_2nd"/>
    <property type="match status" value="1"/>
</dbReference>
<evidence type="ECO:0000259" key="3">
    <source>
        <dbReference type="Pfam" id="PF05817"/>
    </source>
</evidence>